<accession>A0ABT9ZWA1</accession>
<organism evidence="1 2">
    <name type="scientific">Evansella vedderi</name>
    <dbReference type="NCBI Taxonomy" id="38282"/>
    <lineage>
        <taxon>Bacteria</taxon>
        <taxon>Bacillati</taxon>
        <taxon>Bacillota</taxon>
        <taxon>Bacilli</taxon>
        <taxon>Bacillales</taxon>
        <taxon>Bacillaceae</taxon>
        <taxon>Evansella</taxon>
    </lineage>
</organism>
<dbReference type="PANTHER" id="PTHR17985:SF8">
    <property type="entry name" value="TRANSPORT AND GOLGI ORGANIZATION PROTEIN 2 HOMOLOG"/>
    <property type="match status" value="1"/>
</dbReference>
<dbReference type="Pfam" id="PF05742">
    <property type="entry name" value="TANGO2"/>
    <property type="match status" value="1"/>
</dbReference>
<evidence type="ECO:0000313" key="2">
    <source>
        <dbReference type="Proteomes" id="UP001230005"/>
    </source>
</evidence>
<dbReference type="EMBL" id="JAUSUG010000009">
    <property type="protein sequence ID" value="MDQ0255230.1"/>
    <property type="molecule type" value="Genomic_DNA"/>
</dbReference>
<dbReference type="RefSeq" id="WP_307326172.1">
    <property type="nucleotide sequence ID" value="NZ_JAUSUG010000009.1"/>
</dbReference>
<dbReference type="Proteomes" id="UP001230005">
    <property type="component" value="Unassembled WGS sequence"/>
</dbReference>
<sequence>MCILGVAIKVNKEFPFILVANRDEFYCRSTMHAHFWKETPAILGGIDLEKGGTWLGIKRNGNIAALTNVREAGNKDMPFQSRGDLVKNYLKNPSSYEKELNKKEQYDGFNLLYGNINELTYVSNRVLDTAKIKEGVHILSNASLNTPWPKSNYLRKGLENMASISSKEQLQRDLLLLLQDEKEGLEEELPDTGFGKEMEKFLSPVFIKGEGYGSRSSTVIIVDKHNNCIFMEKTYIPEEMQVIYEFQLQI</sequence>
<reference evidence="1 2" key="1">
    <citation type="submission" date="2023-07" db="EMBL/GenBank/DDBJ databases">
        <title>Genomic Encyclopedia of Type Strains, Phase IV (KMG-IV): sequencing the most valuable type-strain genomes for metagenomic binning, comparative biology and taxonomic classification.</title>
        <authorList>
            <person name="Goeker M."/>
        </authorList>
    </citation>
    <scope>NUCLEOTIDE SEQUENCE [LARGE SCALE GENOMIC DNA]</scope>
    <source>
        <strain evidence="1 2">DSM 9768</strain>
    </source>
</reference>
<proteinExistence type="predicted"/>
<protein>
    <submittedName>
        <fullName evidence="1">Uncharacterized protein with NRDE domain</fullName>
    </submittedName>
</protein>
<gene>
    <name evidence="1" type="ORF">J2S74_002612</name>
</gene>
<name>A0ABT9ZWA1_9BACI</name>
<comment type="caution">
    <text evidence="1">The sequence shown here is derived from an EMBL/GenBank/DDBJ whole genome shotgun (WGS) entry which is preliminary data.</text>
</comment>
<keyword evidence="2" id="KW-1185">Reference proteome</keyword>
<evidence type="ECO:0000313" key="1">
    <source>
        <dbReference type="EMBL" id="MDQ0255230.1"/>
    </source>
</evidence>
<dbReference type="InterPro" id="IPR008551">
    <property type="entry name" value="TANGO2"/>
</dbReference>
<dbReference type="PANTHER" id="PTHR17985">
    <property type="entry name" value="SER/THR-RICH PROTEIN T10 IN DGCR REGION"/>
    <property type="match status" value="1"/>
</dbReference>